<evidence type="ECO:0000313" key="2">
    <source>
        <dbReference type="EMBL" id="KAF6200542.1"/>
    </source>
</evidence>
<feature type="region of interest" description="Disordered" evidence="1">
    <location>
        <begin position="269"/>
        <end position="316"/>
    </location>
</feature>
<dbReference type="SUPFAM" id="SSF57756">
    <property type="entry name" value="Retrovirus zinc finger-like domains"/>
    <property type="match status" value="1"/>
</dbReference>
<accession>A0A8S9WUX5</accession>
<dbReference type="AlphaFoldDB" id="A0A8S9WUX5"/>
<feature type="compositionally biased region" description="Polar residues" evidence="1">
    <location>
        <begin position="274"/>
        <end position="288"/>
    </location>
</feature>
<proteinExistence type="predicted"/>
<dbReference type="Proteomes" id="UP000466442">
    <property type="component" value="Unassembled WGS sequence"/>
</dbReference>
<dbReference type="EMBL" id="WIXP02000013">
    <property type="protein sequence ID" value="KAF6200542.1"/>
    <property type="molecule type" value="Genomic_DNA"/>
</dbReference>
<comment type="caution">
    <text evidence="2">The sequence shown here is derived from an EMBL/GenBank/DDBJ whole genome shotgun (WGS) entry which is preliminary data.</text>
</comment>
<evidence type="ECO:0000313" key="3">
    <source>
        <dbReference type="Proteomes" id="UP000466442"/>
    </source>
</evidence>
<sequence length="603" mass="68636">MALKMDAYRLLKDELQYELFIRGLTTSGTCAELRKRLHRALRDDVTPLDHIILGIDAHTELKTCSAKTRALENEIDGIDESSDHAELKRLDSRLCHLLHRVSRVAGDDDDRDVQKPLLEAIHQLRDQVKYFWGKGQPKEAEPPEQPLSLAEELAAADLQGGASSLQHPIAQPPVSLGAIPKVFPKRGSQTDKSNPLTRIKEPAKPKPHDPIEWSFGEEIESSDDEDDYVPTRRPRVKIPVVQDPPSDPKLLNNIVKTALISLFNENPHLLRPANDSQSNRDQQTSRPPQGSRLETERSRPSTNRPPGPWINFQQPYDQHRHDRSKLKLYKWGLKFSGDGTDELTLNKFLEDVEQRRLSRGLTRDDVFHSFGDLLDGSAQIWYRANRHRFLTWADLLQALRKCFLDPDFDDKLLEEIKNRTQANNESPEIFFAKVKCLFGRLSYPLNEAEKLKIIEKNLKPEHLPFIPRLTYTSIDELEMQLSELEIWTKRAQTYKEPPSRGMLEPDLSFSGKKRISAQRSAAIETFPTVSSASTPIFDPQSASEAPIRKRYVCWNCRNIGHTFHTCKAASTTFCQNCGKNGVPTKECTRYPQCGGNAKGEKST</sequence>
<dbReference type="InterPro" id="IPR036875">
    <property type="entry name" value="Znf_CCHC_sf"/>
</dbReference>
<gene>
    <name evidence="2" type="ORF">GE061_004985</name>
</gene>
<dbReference type="GO" id="GO:0008270">
    <property type="term" value="F:zinc ion binding"/>
    <property type="evidence" value="ECO:0007669"/>
    <property type="project" value="InterPro"/>
</dbReference>
<feature type="compositionally biased region" description="Acidic residues" evidence="1">
    <location>
        <begin position="215"/>
        <end position="228"/>
    </location>
</feature>
<evidence type="ECO:0000256" key="1">
    <source>
        <dbReference type="SAM" id="MobiDB-lite"/>
    </source>
</evidence>
<organism evidence="2 3">
    <name type="scientific">Apolygus lucorum</name>
    <name type="common">Small green plant bug</name>
    <name type="synonym">Lygocoris lucorum</name>
    <dbReference type="NCBI Taxonomy" id="248454"/>
    <lineage>
        <taxon>Eukaryota</taxon>
        <taxon>Metazoa</taxon>
        <taxon>Ecdysozoa</taxon>
        <taxon>Arthropoda</taxon>
        <taxon>Hexapoda</taxon>
        <taxon>Insecta</taxon>
        <taxon>Pterygota</taxon>
        <taxon>Neoptera</taxon>
        <taxon>Paraneoptera</taxon>
        <taxon>Hemiptera</taxon>
        <taxon>Heteroptera</taxon>
        <taxon>Panheteroptera</taxon>
        <taxon>Cimicomorpha</taxon>
        <taxon>Miridae</taxon>
        <taxon>Mirini</taxon>
        <taxon>Apolygus</taxon>
    </lineage>
</organism>
<evidence type="ECO:0008006" key="4">
    <source>
        <dbReference type="Google" id="ProtNLM"/>
    </source>
</evidence>
<name>A0A8S9WUX5_APOLU</name>
<dbReference type="OrthoDB" id="6628863at2759"/>
<protein>
    <recommendedName>
        <fullName evidence="4">CCHC-type domain-containing protein</fullName>
    </recommendedName>
</protein>
<dbReference type="GO" id="GO:0003676">
    <property type="term" value="F:nucleic acid binding"/>
    <property type="evidence" value="ECO:0007669"/>
    <property type="project" value="InterPro"/>
</dbReference>
<feature type="region of interest" description="Disordered" evidence="1">
    <location>
        <begin position="176"/>
        <end position="249"/>
    </location>
</feature>
<reference evidence="2" key="1">
    <citation type="journal article" date="2021" name="Mol. Ecol. Resour.">
        <title>Apolygus lucorum genome provides insights into omnivorousness and mesophyll feeding.</title>
        <authorList>
            <person name="Liu Y."/>
            <person name="Liu H."/>
            <person name="Wang H."/>
            <person name="Huang T."/>
            <person name="Liu B."/>
            <person name="Yang B."/>
            <person name="Yin L."/>
            <person name="Li B."/>
            <person name="Zhang Y."/>
            <person name="Zhang S."/>
            <person name="Jiang F."/>
            <person name="Zhang X."/>
            <person name="Ren Y."/>
            <person name="Wang B."/>
            <person name="Wang S."/>
            <person name="Lu Y."/>
            <person name="Wu K."/>
            <person name="Fan W."/>
            <person name="Wang G."/>
        </authorList>
    </citation>
    <scope>NUCLEOTIDE SEQUENCE</scope>
    <source>
        <strain evidence="2">12Hb</strain>
    </source>
</reference>
<feature type="compositionally biased region" description="Basic and acidic residues" evidence="1">
    <location>
        <begin position="198"/>
        <end position="211"/>
    </location>
</feature>
<keyword evidence="3" id="KW-1185">Reference proteome</keyword>